<reference evidence="2" key="1">
    <citation type="submission" date="2023-06" db="EMBL/GenBank/DDBJ databases">
        <title>Genomic analysis of the entomopathogenic nematode Steinernema hermaphroditum.</title>
        <authorList>
            <person name="Schwarz E.M."/>
            <person name="Heppert J.K."/>
            <person name="Baniya A."/>
            <person name="Schwartz H.T."/>
            <person name="Tan C.-H."/>
            <person name="Antoshechkin I."/>
            <person name="Sternberg P.W."/>
            <person name="Goodrich-Blair H."/>
            <person name="Dillman A.R."/>
        </authorList>
    </citation>
    <scope>NUCLEOTIDE SEQUENCE</scope>
    <source>
        <strain evidence="2">PS9179</strain>
        <tissue evidence="2">Whole animal</tissue>
    </source>
</reference>
<dbReference type="PANTHER" id="PTHR47408">
    <property type="entry name" value="PROTEIN CBG01304-RELATED"/>
    <property type="match status" value="1"/>
</dbReference>
<keyword evidence="3" id="KW-1185">Reference proteome</keyword>
<dbReference type="EMBL" id="JAUCMV010000001">
    <property type="protein sequence ID" value="KAK0423524.1"/>
    <property type="molecule type" value="Genomic_DNA"/>
</dbReference>
<feature type="domain" description="N-acetyltransferase" evidence="1">
    <location>
        <begin position="6"/>
        <end position="151"/>
    </location>
</feature>
<protein>
    <recommendedName>
        <fullName evidence="1">N-acetyltransferase domain-containing protein</fullName>
    </recommendedName>
</protein>
<proteinExistence type="predicted"/>
<evidence type="ECO:0000313" key="2">
    <source>
        <dbReference type="EMBL" id="KAK0423524.1"/>
    </source>
</evidence>
<organism evidence="2 3">
    <name type="scientific">Steinernema hermaphroditum</name>
    <dbReference type="NCBI Taxonomy" id="289476"/>
    <lineage>
        <taxon>Eukaryota</taxon>
        <taxon>Metazoa</taxon>
        <taxon>Ecdysozoa</taxon>
        <taxon>Nematoda</taxon>
        <taxon>Chromadorea</taxon>
        <taxon>Rhabditida</taxon>
        <taxon>Tylenchina</taxon>
        <taxon>Panagrolaimomorpha</taxon>
        <taxon>Strongyloidoidea</taxon>
        <taxon>Steinernematidae</taxon>
        <taxon>Steinernema</taxon>
    </lineage>
</organism>
<sequence length="283" mass="31662">MDSFQFLLNPSQELWNEMAVKIYNDVGWKTSFDDYDSFLEGFGKENFAFIVAVDKASGEPVACICGARFPCVEGSPSVFPIGQYYVLPEYRAHGLGKEVFAKLVEFADGANMFLYAEPKMKQKYIERSGFDKFAEWDVIVISANTKSVDLTRLQVEEDIKIASFNALDFNKFAVDVEGNVFGYCHARIVYKNAISIGPFYADTQEVASTLLKHTLEAVPGFYNYESLNAFISTTNTKGLDIYKSMVNGELSANIVLPRLFTTETVKTAGDKGYSVTETNVNFM</sequence>
<dbReference type="Gene3D" id="3.40.630.30">
    <property type="match status" value="1"/>
</dbReference>
<dbReference type="AlphaFoldDB" id="A0AA39IHU1"/>
<name>A0AA39IHU1_9BILA</name>
<gene>
    <name evidence="2" type="ORF">QR680_008185</name>
</gene>
<dbReference type="InterPro" id="IPR016181">
    <property type="entry name" value="Acyl_CoA_acyltransferase"/>
</dbReference>
<dbReference type="PROSITE" id="PS51186">
    <property type="entry name" value="GNAT"/>
    <property type="match status" value="1"/>
</dbReference>
<comment type="caution">
    <text evidence="2">The sequence shown here is derived from an EMBL/GenBank/DDBJ whole genome shotgun (WGS) entry which is preliminary data.</text>
</comment>
<evidence type="ECO:0000259" key="1">
    <source>
        <dbReference type="PROSITE" id="PS51186"/>
    </source>
</evidence>
<dbReference type="InterPro" id="IPR000182">
    <property type="entry name" value="GNAT_dom"/>
</dbReference>
<dbReference type="GO" id="GO:0016747">
    <property type="term" value="F:acyltransferase activity, transferring groups other than amino-acyl groups"/>
    <property type="evidence" value="ECO:0007669"/>
    <property type="project" value="InterPro"/>
</dbReference>
<dbReference type="Proteomes" id="UP001175271">
    <property type="component" value="Unassembled WGS sequence"/>
</dbReference>
<dbReference type="SUPFAM" id="SSF55729">
    <property type="entry name" value="Acyl-CoA N-acyltransferases (Nat)"/>
    <property type="match status" value="1"/>
</dbReference>
<dbReference type="Pfam" id="PF00583">
    <property type="entry name" value="Acetyltransf_1"/>
    <property type="match status" value="1"/>
</dbReference>
<evidence type="ECO:0000313" key="3">
    <source>
        <dbReference type="Proteomes" id="UP001175271"/>
    </source>
</evidence>
<accession>A0AA39IHU1</accession>
<dbReference type="CDD" id="cd04301">
    <property type="entry name" value="NAT_SF"/>
    <property type="match status" value="1"/>
</dbReference>